<keyword evidence="9" id="KW-0443">Lipid metabolism</keyword>
<dbReference type="GO" id="GO:0005789">
    <property type="term" value="C:endoplasmic reticulum membrane"/>
    <property type="evidence" value="ECO:0007669"/>
    <property type="project" value="TreeGrafter"/>
</dbReference>
<keyword evidence="10 14" id="KW-0472">Membrane</keyword>
<gene>
    <name evidence="16" type="ORF">PBAH0796_LOCUS22895</name>
</gene>
<evidence type="ECO:0000256" key="2">
    <source>
        <dbReference type="ARBA" id="ARBA00009295"/>
    </source>
</evidence>
<dbReference type="InterPro" id="IPR015876">
    <property type="entry name" value="Acyl-CoA_DS"/>
</dbReference>
<comment type="similarity">
    <text evidence="2 12">Belongs to the fatty acid desaturase type 1 family.</text>
</comment>
<dbReference type="EMBL" id="HBEG01037534">
    <property type="protein sequence ID" value="CAD8376599.1"/>
    <property type="molecule type" value="Transcribed_RNA"/>
</dbReference>
<sequence length="453" mass="50125">MHAPLALAALRPVGPLASGEDAAALGPRRPGVRGPAPGRRATARAAEECRKAKPSASAVGKLGAPLAAGVVAIVGVHRRSGPHSSHRRRTLLRYHNNLHVCEPGVIDADTQAVRAGPAALGGGSPAAASALPGAFQHPPRAEREPRALPFSSGEGRGELVIFPKALFPWSPEYGGRPWAAWTETHKVRLLFVGAVHLGALAAPLTFSWGAFHIFVALSAVCTLGITLSYHRQLSHRAFATPKWLEYLLAYFGCLAVEGAPIGWVRMHRHHHVHSDKEDDVHSPLDGFWWSHMGFMFDASTTERLSELDNVRDLSSQEFYRLMNNAEFYVLTSVLLPIALLYVLGGLPYVVWGFCLRTVYIWHVNWSVNSIGHIWGYQSYKSNDNSQNNWVFGLLGFGDGWHNNHHAFPRSCRHGFEWWELDLNWQLLQFMNACGLAWDLQLPSETRKQKLALH</sequence>
<feature type="domain" description="Fatty acid desaturase" evidence="15">
    <location>
        <begin position="207"/>
        <end position="426"/>
    </location>
</feature>
<evidence type="ECO:0000256" key="6">
    <source>
        <dbReference type="ARBA" id="ARBA00022989"/>
    </source>
</evidence>
<evidence type="ECO:0000256" key="12">
    <source>
        <dbReference type="RuleBase" id="RU000581"/>
    </source>
</evidence>
<feature type="transmembrane region" description="Helical" evidence="14">
    <location>
        <begin position="243"/>
        <end position="264"/>
    </location>
</feature>
<feature type="region of interest" description="Disordered" evidence="13">
    <location>
        <begin position="129"/>
        <end position="149"/>
    </location>
</feature>
<keyword evidence="5" id="KW-0276">Fatty acid metabolism</keyword>
<dbReference type="PRINTS" id="PR00075">
    <property type="entry name" value="FACDDSATRASE"/>
</dbReference>
<dbReference type="PANTHER" id="PTHR11351:SF31">
    <property type="entry name" value="DESATURASE 1, ISOFORM A-RELATED"/>
    <property type="match status" value="1"/>
</dbReference>
<evidence type="ECO:0000256" key="10">
    <source>
        <dbReference type="ARBA" id="ARBA00023136"/>
    </source>
</evidence>
<evidence type="ECO:0000256" key="3">
    <source>
        <dbReference type="ARBA" id="ARBA00022516"/>
    </source>
</evidence>
<dbReference type="CDD" id="cd03505">
    <property type="entry name" value="Delta9-FADS-like"/>
    <property type="match status" value="1"/>
</dbReference>
<keyword evidence="8" id="KW-0408">Iron</keyword>
<feature type="transmembrane region" description="Helical" evidence="14">
    <location>
        <begin position="327"/>
        <end position="351"/>
    </location>
</feature>
<dbReference type="GO" id="GO:0042761">
    <property type="term" value="P:very long-chain fatty acid biosynthetic process"/>
    <property type="evidence" value="ECO:0007669"/>
    <property type="project" value="TreeGrafter"/>
</dbReference>
<comment type="cofactor">
    <cofactor evidence="12">
        <name>Fe(2+)</name>
        <dbReference type="ChEBI" id="CHEBI:29033"/>
    </cofactor>
</comment>
<protein>
    <recommendedName>
        <fullName evidence="15">Fatty acid desaturase domain-containing protein</fullName>
    </recommendedName>
</protein>
<reference evidence="16" key="1">
    <citation type="submission" date="2021-01" db="EMBL/GenBank/DDBJ databases">
        <authorList>
            <person name="Corre E."/>
            <person name="Pelletier E."/>
            <person name="Niang G."/>
            <person name="Scheremetjew M."/>
            <person name="Finn R."/>
            <person name="Kale V."/>
            <person name="Holt S."/>
            <person name="Cochrane G."/>
            <person name="Meng A."/>
            <person name="Brown T."/>
            <person name="Cohen L."/>
        </authorList>
    </citation>
    <scope>NUCLEOTIDE SEQUENCE</scope>
    <source>
        <strain evidence="16">Pbaha01</strain>
    </source>
</reference>
<evidence type="ECO:0000256" key="4">
    <source>
        <dbReference type="ARBA" id="ARBA00022692"/>
    </source>
</evidence>
<keyword evidence="4 12" id="KW-0812">Transmembrane</keyword>
<feature type="transmembrane region" description="Helical" evidence="14">
    <location>
        <begin position="210"/>
        <end position="231"/>
    </location>
</feature>
<keyword evidence="7 12" id="KW-0560">Oxidoreductase</keyword>
<proteinExistence type="inferred from homology"/>
<evidence type="ECO:0000256" key="9">
    <source>
        <dbReference type="ARBA" id="ARBA00023098"/>
    </source>
</evidence>
<keyword evidence="6 14" id="KW-1133">Transmembrane helix</keyword>
<evidence type="ECO:0000256" key="11">
    <source>
        <dbReference type="ARBA" id="ARBA00023160"/>
    </source>
</evidence>
<dbReference type="GO" id="GO:0016717">
    <property type="term" value="F:oxidoreductase activity, acting on paired donors, with oxidation of a pair of donors resulting in the reduction of molecular oxygen to two molecules of water"/>
    <property type="evidence" value="ECO:0007669"/>
    <property type="project" value="InterPro"/>
</dbReference>
<evidence type="ECO:0000256" key="7">
    <source>
        <dbReference type="ARBA" id="ARBA00023002"/>
    </source>
</evidence>
<keyword evidence="11 12" id="KW-0275">Fatty acid biosynthesis</keyword>
<evidence type="ECO:0000256" key="14">
    <source>
        <dbReference type="SAM" id="Phobius"/>
    </source>
</evidence>
<evidence type="ECO:0000313" key="16">
    <source>
        <dbReference type="EMBL" id="CAD8376599.1"/>
    </source>
</evidence>
<feature type="compositionally biased region" description="Low complexity" evidence="13">
    <location>
        <begin position="22"/>
        <end position="42"/>
    </location>
</feature>
<evidence type="ECO:0000256" key="8">
    <source>
        <dbReference type="ARBA" id="ARBA00023004"/>
    </source>
</evidence>
<dbReference type="PANTHER" id="PTHR11351">
    <property type="entry name" value="ACYL-COA DESATURASE"/>
    <property type="match status" value="1"/>
</dbReference>
<evidence type="ECO:0000256" key="5">
    <source>
        <dbReference type="ARBA" id="ARBA00022832"/>
    </source>
</evidence>
<comment type="domain">
    <text evidence="12">The histidine box domains are involved in binding the catalytic metal ions.</text>
</comment>
<dbReference type="Pfam" id="PF00487">
    <property type="entry name" value="FA_desaturase"/>
    <property type="match status" value="1"/>
</dbReference>
<evidence type="ECO:0000256" key="1">
    <source>
        <dbReference type="ARBA" id="ARBA00004141"/>
    </source>
</evidence>
<dbReference type="InterPro" id="IPR005804">
    <property type="entry name" value="FA_desaturase_dom"/>
</dbReference>
<keyword evidence="3 12" id="KW-0444">Lipid biosynthesis</keyword>
<feature type="region of interest" description="Disordered" evidence="13">
    <location>
        <begin position="18"/>
        <end position="42"/>
    </location>
</feature>
<evidence type="ECO:0000256" key="13">
    <source>
        <dbReference type="SAM" id="MobiDB-lite"/>
    </source>
</evidence>
<name>A0A7S0FRK1_9DINO</name>
<dbReference type="AlphaFoldDB" id="A0A7S0FRK1"/>
<organism evidence="16">
    <name type="scientific">Pyrodinium bahamense</name>
    <dbReference type="NCBI Taxonomy" id="73915"/>
    <lineage>
        <taxon>Eukaryota</taxon>
        <taxon>Sar</taxon>
        <taxon>Alveolata</taxon>
        <taxon>Dinophyceae</taxon>
        <taxon>Gonyaulacales</taxon>
        <taxon>Pyrocystaceae</taxon>
        <taxon>Pyrodinium</taxon>
    </lineage>
</organism>
<accession>A0A7S0FRK1</accession>
<evidence type="ECO:0000259" key="15">
    <source>
        <dbReference type="Pfam" id="PF00487"/>
    </source>
</evidence>
<comment type="subcellular location">
    <subcellularLocation>
        <location evidence="1">Membrane</location>
        <topology evidence="1">Multi-pass membrane protein</topology>
    </subcellularLocation>
</comment>